<dbReference type="Pfam" id="PF13561">
    <property type="entry name" value="adh_short_C2"/>
    <property type="match status" value="1"/>
</dbReference>
<proteinExistence type="predicted"/>
<dbReference type="InterPro" id="IPR002347">
    <property type="entry name" value="SDR_fam"/>
</dbReference>
<accession>A0ABT9RXK8</accession>
<gene>
    <name evidence="4" type="ORF">J2X98_003592</name>
</gene>
<evidence type="ECO:0000256" key="1">
    <source>
        <dbReference type="ARBA" id="ARBA00022857"/>
    </source>
</evidence>
<dbReference type="RefSeq" id="WP_307310827.1">
    <property type="nucleotide sequence ID" value="NZ_JAUSRE010000021.1"/>
</dbReference>
<dbReference type="Proteomes" id="UP001226577">
    <property type="component" value="Unassembled WGS sequence"/>
</dbReference>
<protein>
    <submittedName>
        <fullName evidence="4">NAD(P)-dependent dehydrogenase (Short-subunit alcohol dehydrogenase family)</fullName>
    </submittedName>
</protein>
<dbReference type="PANTHER" id="PTHR43296">
    <property type="entry name" value="PEROXISOMAL 2,4-DIENOYL-COA REDUCTASE"/>
    <property type="match status" value="1"/>
</dbReference>
<feature type="domain" description="Ketoreductase" evidence="3">
    <location>
        <begin position="10"/>
        <end position="180"/>
    </location>
</feature>
<dbReference type="SUPFAM" id="SSF51735">
    <property type="entry name" value="NAD(P)-binding Rossmann-fold domains"/>
    <property type="match status" value="1"/>
</dbReference>
<dbReference type="InterPro" id="IPR057326">
    <property type="entry name" value="KR_dom"/>
</dbReference>
<sequence>MFSPTMFTGRTALVTGGTSGIGLAIAERLGSLGARTAIIGRDEHKLEAATAALADKGLDARGYQADVRDEAAVLDALEAIEADFGPVGLLVNNAAGNFRVNPLDLTPNGWNAVVDIVLNGTWNLTQAVGRRAIGSSLPLSVVNIGTSAALLGNPETVHSASAKAGVLAMTKSLAAAWAPHGIRLNVLTPGLTAGTGGAGILYGTQAEIDTHLATIPLGRLARKEEIADACAFLLSDVGGYITGTELLVDGGRRLTGH</sequence>
<keyword evidence="5" id="KW-1185">Reference proteome</keyword>
<dbReference type="PANTHER" id="PTHR43296:SF2">
    <property type="entry name" value="PEROXISOMAL 2,4-DIENOYL-COA REDUCTASE [(3E)-ENOYL-COA-PRODUCING]"/>
    <property type="match status" value="1"/>
</dbReference>
<dbReference type="Gene3D" id="3.40.50.720">
    <property type="entry name" value="NAD(P)-binding Rossmann-like Domain"/>
    <property type="match status" value="1"/>
</dbReference>
<evidence type="ECO:0000256" key="2">
    <source>
        <dbReference type="ARBA" id="ARBA00023002"/>
    </source>
</evidence>
<reference evidence="4 5" key="1">
    <citation type="submission" date="2023-07" db="EMBL/GenBank/DDBJ databases">
        <title>Sorghum-associated microbial communities from plants grown in Nebraska, USA.</title>
        <authorList>
            <person name="Schachtman D."/>
        </authorList>
    </citation>
    <scope>NUCLEOTIDE SEQUENCE [LARGE SCALE GENOMIC DNA]</scope>
    <source>
        <strain evidence="4 5">CC222</strain>
    </source>
</reference>
<keyword evidence="2" id="KW-0560">Oxidoreductase</keyword>
<dbReference type="PRINTS" id="PR00081">
    <property type="entry name" value="GDHRDH"/>
</dbReference>
<comment type="caution">
    <text evidence="4">The sequence shown here is derived from an EMBL/GenBank/DDBJ whole genome shotgun (WGS) entry which is preliminary data.</text>
</comment>
<dbReference type="InterPro" id="IPR036291">
    <property type="entry name" value="NAD(P)-bd_dom_sf"/>
</dbReference>
<organism evidence="4 5">
    <name type="scientific">Pseudarthrobacter enclensis</name>
    <dbReference type="NCBI Taxonomy" id="993070"/>
    <lineage>
        <taxon>Bacteria</taxon>
        <taxon>Bacillati</taxon>
        <taxon>Actinomycetota</taxon>
        <taxon>Actinomycetes</taxon>
        <taxon>Micrococcales</taxon>
        <taxon>Micrococcaceae</taxon>
        <taxon>Pseudarthrobacter</taxon>
    </lineage>
</organism>
<evidence type="ECO:0000259" key="3">
    <source>
        <dbReference type="SMART" id="SM00822"/>
    </source>
</evidence>
<evidence type="ECO:0000313" key="4">
    <source>
        <dbReference type="EMBL" id="MDP9889980.1"/>
    </source>
</evidence>
<evidence type="ECO:0000313" key="5">
    <source>
        <dbReference type="Proteomes" id="UP001226577"/>
    </source>
</evidence>
<dbReference type="SMART" id="SM00822">
    <property type="entry name" value="PKS_KR"/>
    <property type="match status" value="1"/>
</dbReference>
<dbReference type="EMBL" id="JAUSRE010000021">
    <property type="protein sequence ID" value="MDP9889980.1"/>
    <property type="molecule type" value="Genomic_DNA"/>
</dbReference>
<name>A0ABT9RXK8_9MICC</name>
<dbReference type="InterPro" id="IPR045017">
    <property type="entry name" value="DECR2-like"/>
</dbReference>
<keyword evidence="1" id="KW-0521">NADP</keyword>